<dbReference type="InterPro" id="IPR050483">
    <property type="entry name" value="CoA-transferase_III_domain"/>
</dbReference>
<dbReference type="Pfam" id="PF02515">
    <property type="entry name" value="CoA_transf_3"/>
    <property type="match status" value="1"/>
</dbReference>
<feature type="non-terminal residue" evidence="2">
    <location>
        <position position="166"/>
    </location>
</feature>
<dbReference type="SUPFAM" id="SSF89796">
    <property type="entry name" value="CoA-transferase family III (CaiB/BaiF)"/>
    <property type="match status" value="1"/>
</dbReference>
<dbReference type="PANTHER" id="PTHR48207">
    <property type="entry name" value="SUCCINATE--HYDROXYMETHYLGLUTARATE COA-TRANSFERASE"/>
    <property type="match status" value="1"/>
</dbReference>
<reference evidence="2" key="1">
    <citation type="journal article" date="2013" name="Environ. Microbiol.">
        <title>Microbiota from the distal guts of lean and obese adolescents exhibit partial functional redundancy besides clear differences in community structure.</title>
        <authorList>
            <person name="Ferrer M."/>
            <person name="Ruiz A."/>
            <person name="Lanza F."/>
            <person name="Haange S.B."/>
            <person name="Oberbach A."/>
            <person name="Till H."/>
            <person name="Bargiela R."/>
            <person name="Campoy C."/>
            <person name="Segura M.T."/>
            <person name="Richter M."/>
            <person name="von Bergen M."/>
            <person name="Seifert J."/>
            <person name="Suarez A."/>
        </authorList>
    </citation>
    <scope>NUCLEOTIDE SEQUENCE</scope>
</reference>
<dbReference type="AlphaFoldDB" id="K1TSW0"/>
<proteinExistence type="predicted"/>
<dbReference type="EMBL" id="AJWZ01002520">
    <property type="protein sequence ID" value="EKC70734.1"/>
    <property type="molecule type" value="Genomic_DNA"/>
</dbReference>
<dbReference type="Gene3D" id="3.40.50.10540">
    <property type="entry name" value="Crotonobetainyl-coa:carnitine coa-transferase, domain 1"/>
    <property type="match status" value="1"/>
</dbReference>
<gene>
    <name evidence="2" type="ORF">OBE_03741</name>
</gene>
<dbReference type="InterPro" id="IPR023606">
    <property type="entry name" value="CoA-Trfase_III_dom_1_sf"/>
</dbReference>
<keyword evidence="1 2" id="KW-0808">Transferase</keyword>
<dbReference type="InterPro" id="IPR003673">
    <property type="entry name" value="CoA-Trfase_fam_III"/>
</dbReference>
<protein>
    <submittedName>
        <fullName evidence="2">Cinnamoyl-CoA:R-phenyllactate CoA transferase</fullName>
    </submittedName>
</protein>
<dbReference type="GO" id="GO:0008410">
    <property type="term" value="F:CoA-transferase activity"/>
    <property type="evidence" value="ECO:0007669"/>
    <property type="project" value="TreeGrafter"/>
</dbReference>
<comment type="caution">
    <text evidence="2">The sequence shown here is derived from an EMBL/GenBank/DDBJ whole genome shotgun (WGS) entry which is preliminary data.</text>
</comment>
<organism evidence="2">
    <name type="scientific">human gut metagenome</name>
    <dbReference type="NCBI Taxonomy" id="408170"/>
    <lineage>
        <taxon>unclassified sequences</taxon>
        <taxon>metagenomes</taxon>
        <taxon>organismal metagenomes</taxon>
    </lineage>
</organism>
<evidence type="ECO:0000313" key="2">
    <source>
        <dbReference type="EMBL" id="EKC70734.1"/>
    </source>
</evidence>
<evidence type="ECO:0000256" key="1">
    <source>
        <dbReference type="ARBA" id="ARBA00022679"/>
    </source>
</evidence>
<dbReference type="PANTHER" id="PTHR48207:SF3">
    <property type="entry name" value="SUCCINATE--HYDROXYMETHYLGLUTARATE COA-TRANSFERASE"/>
    <property type="match status" value="1"/>
</dbReference>
<name>K1TSW0_9ZZZZ</name>
<accession>K1TSW0</accession>
<sequence length="166" mass="18346">MNKPLEGLFVVELTTYWAAPSAGEFLRCLGARVVKIETGKAGDSVRYWGRTCGMPIEANENPSFDLFNGGKEFMHMDLNDPEHERVLHNMLAKADVFLTSMRLGGLKKHNLDYDTLKEKYPRLVMAHATGYGCKDGPLSAAPGLDAVAFFAMNGLILRPAPELRTT</sequence>